<gene>
    <name evidence="2" type="ORF">SAMN05421869_105124</name>
</gene>
<dbReference type="SUPFAM" id="SSF46894">
    <property type="entry name" value="C-terminal effector domain of the bipartite response regulators"/>
    <property type="match status" value="1"/>
</dbReference>
<dbReference type="GO" id="GO:0003677">
    <property type="term" value="F:DNA binding"/>
    <property type="evidence" value="ECO:0007669"/>
    <property type="project" value="InterPro"/>
</dbReference>
<feature type="domain" description="HTH luxR-type" evidence="1">
    <location>
        <begin position="15"/>
        <end position="72"/>
    </location>
</feature>
<sequence>MGGGEPGDSLLRCGGLVLDARLSAVLGMLGSGATDEAAARALEVSVRTYRRHVAGIMAMLEVSSRFAAGVRVARLGVLDTRPGGAE</sequence>
<accession>A0A1G8JLM2</accession>
<dbReference type="InterPro" id="IPR016032">
    <property type="entry name" value="Sig_transdc_resp-reg_C-effctor"/>
</dbReference>
<dbReference type="EMBL" id="FNDJ01000005">
    <property type="protein sequence ID" value="SDI32095.1"/>
    <property type="molecule type" value="Genomic_DNA"/>
</dbReference>
<dbReference type="RefSeq" id="WP_176993159.1">
    <property type="nucleotide sequence ID" value="NZ_FNDJ01000005.1"/>
</dbReference>
<evidence type="ECO:0000313" key="3">
    <source>
        <dbReference type="Proteomes" id="UP000199202"/>
    </source>
</evidence>
<proteinExistence type="predicted"/>
<evidence type="ECO:0000259" key="1">
    <source>
        <dbReference type="SMART" id="SM00421"/>
    </source>
</evidence>
<reference evidence="2 3" key="1">
    <citation type="submission" date="2016-10" db="EMBL/GenBank/DDBJ databases">
        <authorList>
            <person name="de Groot N.N."/>
        </authorList>
    </citation>
    <scope>NUCLEOTIDE SEQUENCE [LARGE SCALE GENOMIC DNA]</scope>
    <source>
        <strain evidence="2 3">CGMCC 4.6533</strain>
    </source>
</reference>
<dbReference type="Gene3D" id="1.10.10.10">
    <property type="entry name" value="Winged helix-like DNA-binding domain superfamily/Winged helix DNA-binding domain"/>
    <property type="match status" value="1"/>
</dbReference>
<dbReference type="Proteomes" id="UP000199202">
    <property type="component" value="Unassembled WGS sequence"/>
</dbReference>
<name>A0A1G8JLM2_9ACTN</name>
<dbReference type="AlphaFoldDB" id="A0A1G8JLM2"/>
<dbReference type="SMART" id="SM00421">
    <property type="entry name" value="HTH_LUXR"/>
    <property type="match status" value="1"/>
</dbReference>
<dbReference type="STRING" id="633440.SAMN05421869_105124"/>
<dbReference type="GO" id="GO:0006355">
    <property type="term" value="P:regulation of DNA-templated transcription"/>
    <property type="evidence" value="ECO:0007669"/>
    <property type="project" value="InterPro"/>
</dbReference>
<dbReference type="InterPro" id="IPR000792">
    <property type="entry name" value="Tscrpt_reg_LuxR_C"/>
</dbReference>
<protein>
    <submittedName>
        <fullName evidence="2">Regulatory protein, luxR family</fullName>
    </submittedName>
</protein>
<dbReference type="InterPro" id="IPR036388">
    <property type="entry name" value="WH-like_DNA-bd_sf"/>
</dbReference>
<organism evidence="2 3">
    <name type="scientific">Nonomuraea jiangxiensis</name>
    <dbReference type="NCBI Taxonomy" id="633440"/>
    <lineage>
        <taxon>Bacteria</taxon>
        <taxon>Bacillati</taxon>
        <taxon>Actinomycetota</taxon>
        <taxon>Actinomycetes</taxon>
        <taxon>Streptosporangiales</taxon>
        <taxon>Streptosporangiaceae</taxon>
        <taxon>Nonomuraea</taxon>
    </lineage>
</organism>
<evidence type="ECO:0000313" key="2">
    <source>
        <dbReference type="EMBL" id="SDI32095.1"/>
    </source>
</evidence>
<keyword evidence="3" id="KW-1185">Reference proteome</keyword>